<dbReference type="AlphaFoldDB" id="C4J855"/>
<name>C4J855_MAIZE</name>
<evidence type="ECO:0000313" key="2">
    <source>
        <dbReference type="EMBL" id="ACR37355.1"/>
    </source>
</evidence>
<reference evidence="2" key="1">
    <citation type="journal article" date="2009" name="PLoS Genet.">
        <title>Sequencing, mapping, and analysis of 27,455 maize full-length cDNAs.</title>
        <authorList>
            <person name="Soderlund C."/>
            <person name="Descour A."/>
            <person name="Kudrna D."/>
            <person name="Bomhoff M."/>
            <person name="Boyd L."/>
            <person name="Currie J."/>
            <person name="Angelova A."/>
            <person name="Collura K."/>
            <person name="Wissotski M."/>
            <person name="Ashley E."/>
            <person name="Morrow D."/>
            <person name="Fernandes J."/>
            <person name="Walbot V."/>
            <person name="Yu Y."/>
        </authorList>
    </citation>
    <scope>NUCLEOTIDE SEQUENCE</scope>
    <source>
        <strain evidence="2">B73</strain>
    </source>
</reference>
<protein>
    <submittedName>
        <fullName evidence="2">Uncharacterized protein</fullName>
    </submittedName>
</protein>
<proteinExistence type="evidence at transcript level"/>
<sequence length="25" mass="2272">MSGKSAASPGSSCSRSQHGPGAAGP</sequence>
<accession>C4J855</accession>
<feature type="region of interest" description="Disordered" evidence="1">
    <location>
        <begin position="1"/>
        <end position="25"/>
    </location>
</feature>
<evidence type="ECO:0000256" key="1">
    <source>
        <dbReference type="SAM" id="MobiDB-lite"/>
    </source>
</evidence>
<feature type="compositionally biased region" description="Low complexity" evidence="1">
    <location>
        <begin position="1"/>
        <end position="16"/>
    </location>
</feature>
<dbReference type="EMBL" id="BT087002">
    <property type="protein sequence ID" value="ACR37355.1"/>
    <property type="molecule type" value="mRNA"/>
</dbReference>
<organism evidence="2">
    <name type="scientific">Zea mays</name>
    <name type="common">Maize</name>
    <dbReference type="NCBI Taxonomy" id="4577"/>
    <lineage>
        <taxon>Eukaryota</taxon>
        <taxon>Viridiplantae</taxon>
        <taxon>Streptophyta</taxon>
        <taxon>Embryophyta</taxon>
        <taxon>Tracheophyta</taxon>
        <taxon>Spermatophyta</taxon>
        <taxon>Magnoliopsida</taxon>
        <taxon>Liliopsida</taxon>
        <taxon>Poales</taxon>
        <taxon>Poaceae</taxon>
        <taxon>PACMAD clade</taxon>
        <taxon>Panicoideae</taxon>
        <taxon>Andropogonodae</taxon>
        <taxon>Andropogoneae</taxon>
        <taxon>Tripsacinae</taxon>
        <taxon>Zea</taxon>
    </lineage>
</organism>